<dbReference type="Gene3D" id="1.10.101.10">
    <property type="entry name" value="PGBD-like superfamily/PGBD"/>
    <property type="match status" value="1"/>
</dbReference>
<protein>
    <recommendedName>
        <fullName evidence="2">Peptidoglycan binding-like domain-containing protein</fullName>
    </recommendedName>
</protein>
<reference evidence="3 4" key="1">
    <citation type="journal article" date="2016" name="Nat. Commun.">
        <title>Thousands of microbial genomes shed light on interconnected biogeochemical processes in an aquifer system.</title>
        <authorList>
            <person name="Anantharaman K."/>
            <person name="Brown C.T."/>
            <person name="Hug L.A."/>
            <person name="Sharon I."/>
            <person name="Castelle C.J."/>
            <person name="Probst A.J."/>
            <person name="Thomas B.C."/>
            <person name="Singh A."/>
            <person name="Wilkins M.J."/>
            <person name="Karaoz U."/>
            <person name="Brodie E.L."/>
            <person name="Williams K.H."/>
            <person name="Hubbard S.S."/>
            <person name="Banfield J.F."/>
        </authorList>
    </citation>
    <scope>NUCLEOTIDE SEQUENCE [LARGE SCALE GENOMIC DNA]</scope>
</reference>
<proteinExistence type="predicted"/>
<dbReference type="InterPro" id="IPR036366">
    <property type="entry name" value="PGBDSf"/>
</dbReference>
<dbReference type="SUPFAM" id="SSF47090">
    <property type="entry name" value="PGBD-like"/>
    <property type="match status" value="1"/>
</dbReference>
<gene>
    <name evidence="3" type="ORF">A2717_04155</name>
</gene>
<feature type="signal peptide" evidence="1">
    <location>
        <begin position="1"/>
        <end position="20"/>
    </location>
</feature>
<dbReference type="EMBL" id="MFEH01000005">
    <property type="protein sequence ID" value="OGE73786.1"/>
    <property type="molecule type" value="Genomic_DNA"/>
</dbReference>
<dbReference type="InterPro" id="IPR002477">
    <property type="entry name" value="Peptidoglycan-bd-like"/>
</dbReference>
<keyword evidence="1" id="KW-0732">Signal</keyword>
<comment type="caution">
    <text evidence="3">The sequence shown here is derived from an EMBL/GenBank/DDBJ whole genome shotgun (WGS) entry which is preliminary data.</text>
</comment>
<feature type="domain" description="Peptidoglycan binding-like" evidence="2">
    <location>
        <begin position="144"/>
        <end position="188"/>
    </location>
</feature>
<evidence type="ECO:0000256" key="1">
    <source>
        <dbReference type="SAM" id="SignalP"/>
    </source>
</evidence>
<evidence type="ECO:0000259" key="2">
    <source>
        <dbReference type="Pfam" id="PF01471"/>
    </source>
</evidence>
<name>A0A1F5N802_9BACT</name>
<dbReference type="Proteomes" id="UP000177610">
    <property type="component" value="Unassembled WGS sequence"/>
</dbReference>
<accession>A0A1F5N802</accession>
<organism evidence="3 4">
    <name type="scientific">Candidatus Doudnabacteria bacterium RIFCSPHIGHO2_01_FULL_41_86</name>
    <dbReference type="NCBI Taxonomy" id="1817821"/>
    <lineage>
        <taxon>Bacteria</taxon>
        <taxon>Candidatus Doudnaibacteriota</taxon>
    </lineage>
</organism>
<dbReference type="InterPro" id="IPR036365">
    <property type="entry name" value="PGBD-like_sf"/>
</dbReference>
<evidence type="ECO:0000313" key="4">
    <source>
        <dbReference type="Proteomes" id="UP000177610"/>
    </source>
</evidence>
<dbReference type="AlphaFoldDB" id="A0A1F5N802"/>
<sequence>MKFIKYIVLVAIFAPISVSAQTNPNAIVEDAVRFYFADAPIMIDIARCETGFRQYKADGSPVYDPTGTYVGIFQIAERIHSPKATAMGFDVRTIDGNLRYTRYLYENSGTNPWKGCLPKVSTPSPIPVAVTGSITTILRMGMTSSQVLTLQQILNKTGFTISVSGPGSPGSETRYFGSLTREAVRKFQCAKEIVCSGDEATTGYGRIGPKTRSVLNSL</sequence>
<evidence type="ECO:0000313" key="3">
    <source>
        <dbReference type="EMBL" id="OGE73786.1"/>
    </source>
</evidence>
<feature type="chain" id="PRO_5009520105" description="Peptidoglycan binding-like domain-containing protein" evidence="1">
    <location>
        <begin position="21"/>
        <end position="218"/>
    </location>
</feature>
<dbReference type="Pfam" id="PF01471">
    <property type="entry name" value="PG_binding_1"/>
    <property type="match status" value="1"/>
</dbReference>